<dbReference type="InterPro" id="IPR008928">
    <property type="entry name" value="6-hairpin_glycosidase_sf"/>
</dbReference>
<dbReference type="PANTHER" id="PTHR33886">
    <property type="entry name" value="UNSATURATED RHAMNOGALACTURONAN HYDROLASE (EUROFUNG)"/>
    <property type="match status" value="1"/>
</dbReference>
<dbReference type="GO" id="GO:0016787">
    <property type="term" value="F:hydrolase activity"/>
    <property type="evidence" value="ECO:0007669"/>
    <property type="project" value="UniProtKB-KW"/>
</dbReference>
<gene>
    <name evidence="2" type="ORF">ACFOX3_16685</name>
</gene>
<dbReference type="SUPFAM" id="SSF48208">
    <property type="entry name" value="Six-hairpin glycosidases"/>
    <property type="match status" value="1"/>
</dbReference>
<dbReference type="InterPro" id="IPR010905">
    <property type="entry name" value="Glyco_hydro_88"/>
</dbReference>
<dbReference type="InterPro" id="IPR012341">
    <property type="entry name" value="6hp_glycosidase-like_sf"/>
</dbReference>
<sequence length="357" mass="40918">MSTSVMFEKVVELADASTKRLDPTKLKWQWGEALYTYALYLLDEALGEDRYLDFYRAYMDAHIARGFRVDQSDTAAPALTAYALYLKTGEVRYREVVDRVVNYMKTTPRILDYMPNHLGNSPESWLYPKSVWVDSVMMYGVFTSWYGRASGDQELYDFARKQPNLFAQYLQDPTEKLFYHSYWVNKGCSYPKNKLFWGRGNGWVIAGLPKAIENFADNSDEKTRAIAIVQETSAALLPYQRKDGFFETVFNKPGKTYIESSATALIAGGWLQGLREGYLDDRFREPALRAFRAVVDCLEYKDGLLSMPLISGPTIPLQLIPYLGYKLTPRRNDWEYGLASLLFAGINYKKLIDSEAA</sequence>
<name>A0ABV8V958_9GAMM</name>
<reference evidence="3" key="1">
    <citation type="journal article" date="2019" name="Int. J. Syst. Evol. Microbiol.">
        <title>The Global Catalogue of Microorganisms (GCM) 10K type strain sequencing project: providing services to taxonomists for standard genome sequencing and annotation.</title>
        <authorList>
            <consortium name="The Broad Institute Genomics Platform"/>
            <consortium name="The Broad Institute Genome Sequencing Center for Infectious Disease"/>
            <person name="Wu L."/>
            <person name="Ma J."/>
        </authorList>
    </citation>
    <scope>NUCLEOTIDE SEQUENCE [LARGE SCALE GENOMIC DNA]</scope>
    <source>
        <strain evidence="3">CECT 8570</strain>
    </source>
</reference>
<dbReference type="Pfam" id="PF07470">
    <property type="entry name" value="Glyco_hydro_88"/>
    <property type="match status" value="1"/>
</dbReference>
<proteinExistence type="predicted"/>
<evidence type="ECO:0000256" key="1">
    <source>
        <dbReference type="ARBA" id="ARBA00022801"/>
    </source>
</evidence>
<protein>
    <submittedName>
        <fullName evidence="2">Glycoside hydrolase family 88 protein</fullName>
    </submittedName>
</protein>
<dbReference type="RefSeq" id="WP_290263016.1">
    <property type="nucleotide sequence ID" value="NZ_JAUFQG010000004.1"/>
</dbReference>
<dbReference type="Gene3D" id="1.50.10.10">
    <property type="match status" value="1"/>
</dbReference>
<evidence type="ECO:0000313" key="2">
    <source>
        <dbReference type="EMBL" id="MFC4363956.1"/>
    </source>
</evidence>
<evidence type="ECO:0000313" key="3">
    <source>
        <dbReference type="Proteomes" id="UP001595840"/>
    </source>
</evidence>
<comment type="caution">
    <text evidence="2">The sequence shown here is derived from an EMBL/GenBank/DDBJ whole genome shotgun (WGS) entry which is preliminary data.</text>
</comment>
<dbReference type="Proteomes" id="UP001595840">
    <property type="component" value="Unassembled WGS sequence"/>
</dbReference>
<dbReference type="PANTHER" id="PTHR33886:SF8">
    <property type="entry name" value="UNSATURATED RHAMNOGALACTURONAN HYDROLASE (EUROFUNG)"/>
    <property type="match status" value="1"/>
</dbReference>
<keyword evidence="1 2" id="KW-0378">Hydrolase</keyword>
<organism evidence="2 3">
    <name type="scientific">Simiduia curdlanivorans</name>
    <dbReference type="NCBI Taxonomy" id="1492769"/>
    <lineage>
        <taxon>Bacteria</taxon>
        <taxon>Pseudomonadati</taxon>
        <taxon>Pseudomonadota</taxon>
        <taxon>Gammaproteobacteria</taxon>
        <taxon>Cellvibrionales</taxon>
        <taxon>Cellvibrionaceae</taxon>
        <taxon>Simiduia</taxon>
    </lineage>
</organism>
<keyword evidence="3" id="KW-1185">Reference proteome</keyword>
<accession>A0ABV8V958</accession>
<dbReference type="EMBL" id="JBHSCX010000021">
    <property type="protein sequence ID" value="MFC4363956.1"/>
    <property type="molecule type" value="Genomic_DNA"/>
</dbReference>
<dbReference type="InterPro" id="IPR052043">
    <property type="entry name" value="PolySaccharide_Degr_Enz"/>
</dbReference>